<organism evidence="1">
    <name type="scientific">Symploca sp. SIO1C4</name>
    <dbReference type="NCBI Taxonomy" id="2607765"/>
    <lineage>
        <taxon>Bacteria</taxon>
        <taxon>Bacillati</taxon>
        <taxon>Cyanobacteriota</taxon>
        <taxon>Cyanophyceae</taxon>
        <taxon>Coleofasciculales</taxon>
        <taxon>Coleofasciculaceae</taxon>
        <taxon>Symploca</taxon>
    </lineage>
</organism>
<protein>
    <submittedName>
        <fullName evidence="1">(2Fe-2S) ferredoxin domain-containing protein</fullName>
    </submittedName>
</protein>
<proteinExistence type="predicted"/>
<dbReference type="SUPFAM" id="SSF52833">
    <property type="entry name" value="Thioredoxin-like"/>
    <property type="match status" value="1"/>
</dbReference>
<sequence length="203" mass="22825">MSKLTQESKSSPFRLEGQFIGFLDATKEKPKYLWIDASEGERYIKVSKELRGYLREVLKPGQWLEISGKQKLKRKTGELKLKADHVALKSPNQQQLPCRSLADVSVSTPAKSSSTRACVMLCQKSSCRKRGAGDVYKAVTDSLRTRGLDEHVTIKTTGCQKQCKKGPVMVLMPDKSRYTQVDSQQISTIVDKHFACQLKSQQN</sequence>
<reference evidence="1" key="1">
    <citation type="submission" date="2019-11" db="EMBL/GenBank/DDBJ databases">
        <title>Genomic insights into an expanded diversity of filamentous marine cyanobacteria reveals the extraordinary biosynthetic potential of Moorea and Okeania.</title>
        <authorList>
            <person name="Ferreira Leao T."/>
            <person name="Wang M."/>
            <person name="Moss N."/>
            <person name="Da Silva R."/>
            <person name="Sanders J."/>
            <person name="Nurk S."/>
            <person name="Gurevich A."/>
            <person name="Humphrey G."/>
            <person name="Reher R."/>
            <person name="Zhu Q."/>
            <person name="Belda-Ferre P."/>
            <person name="Glukhov E."/>
            <person name="Rex R."/>
            <person name="Dorrestein P.C."/>
            <person name="Knight R."/>
            <person name="Pevzner P."/>
            <person name="Gerwick W.H."/>
            <person name="Gerwick L."/>
        </authorList>
    </citation>
    <scope>NUCLEOTIDE SEQUENCE</scope>
    <source>
        <strain evidence="1">SIO1C4</strain>
    </source>
</reference>
<dbReference type="EMBL" id="JAAHFQ010000099">
    <property type="protein sequence ID" value="NER27426.1"/>
    <property type="molecule type" value="Genomic_DNA"/>
</dbReference>
<evidence type="ECO:0000313" key="1">
    <source>
        <dbReference type="EMBL" id="NER27426.1"/>
    </source>
</evidence>
<gene>
    <name evidence="1" type="ORF">F6J89_07255</name>
</gene>
<dbReference type="Gene3D" id="3.40.30.10">
    <property type="entry name" value="Glutaredoxin"/>
    <property type="match status" value="1"/>
</dbReference>
<name>A0A6B3N185_9CYAN</name>
<accession>A0A6B3N185</accession>
<dbReference type="Pfam" id="PF01257">
    <property type="entry name" value="2Fe-2S_thioredx"/>
    <property type="match status" value="1"/>
</dbReference>
<dbReference type="AlphaFoldDB" id="A0A6B3N185"/>
<dbReference type="CDD" id="cd02980">
    <property type="entry name" value="TRX_Fd_family"/>
    <property type="match status" value="1"/>
</dbReference>
<comment type="caution">
    <text evidence="1">The sequence shown here is derived from an EMBL/GenBank/DDBJ whole genome shotgun (WGS) entry which is preliminary data.</text>
</comment>
<dbReference type="InterPro" id="IPR036249">
    <property type="entry name" value="Thioredoxin-like_sf"/>
</dbReference>